<dbReference type="EMBL" id="JAJEPX010000021">
    <property type="protein sequence ID" value="MCC2177067.1"/>
    <property type="molecule type" value="Genomic_DNA"/>
</dbReference>
<organism evidence="1 2">
    <name type="scientific">Agathobaculum butyriciproducens</name>
    <dbReference type="NCBI Taxonomy" id="1628085"/>
    <lineage>
        <taxon>Bacteria</taxon>
        <taxon>Bacillati</taxon>
        <taxon>Bacillota</taxon>
        <taxon>Clostridia</taxon>
        <taxon>Eubacteriales</taxon>
        <taxon>Butyricicoccaceae</taxon>
        <taxon>Agathobaculum</taxon>
    </lineage>
</organism>
<dbReference type="RefSeq" id="WP_227600763.1">
    <property type="nucleotide sequence ID" value="NZ_JAJEPX010000021.1"/>
</dbReference>
<sequence length="65" mass="7219">MRHRKVTICALVQPSSGANRLDDTPPVDNAKDAVIAQVCDQIRDLPLESIERINVIVRNVLAIEK</sequence>
<evidence type="ECO:0000313" key="2">
    <source>
        <dbReference type="Proteomes" id="UP001298753"/>
    </source>
</evidence>
<proteinExistence type="predicted"/>
<evidence type="ECO:0000313" key="1">
    <source>
        <dbReference type="EMBL" id="MCC2177067.1"/>
    </source>
</evidence>
<protein>
    <submittedName>
        <fullName evidence="1">Uncharacterized protein</fullName>
    </submittedName>
</protein>
<keyword evidence="2" id="KW-1185">Reference proteome</keyword>
<comment type="caution">
    <text evidence="1">The sequence shown here is derived from an EMBL/GenBank/DDBJ whole genome shotgun (WGS) entry which is preliminary data.</text>
</comment>
<dbReference type="Proteomes" id="UP001298753">
    <property type="component" value="Unassembled WGS sequence"/>
</dbReference>
<gene>
    <name evidence="1" type="ORF">LKD22_07995</name>
</gene>
<name>A0AAW4W008_9FIRM</name>
<accession>A0AAW4W008</accession>
<dbReference type="GeneID" id="98659476"/>
<reference evidence="1 2" key="1">
    <citation type="submission" date="2021-10" db="EMBL/GenBank/DDBJ databases">
        <title>Anaerobic single-cell dispensing facilitates the cultivation of human gut bacteria.</title>
        <authorList>
            <person name="Afrizal A."/>
        </authorList>
    </citation>
    <scope>NUCLEOTIDE SEQUENCE [LARGE SCALE GENOMIC DNA]</scope>
    <source>
        <strain evidence="1 2">CLA-AA-H270</strain>
    </source>
</reference>
<dbReference type="AlphaFoldDB" id="A0AAW4W008"/>